<dbReference type="RefSeq" id="WP_015547630.1">
    <property type="nucleotide sequence ID" value="NZ_CATVWL010000016.1"/>
</dbReference>
<dbReference type="InterPro" id="IPR051547">
    <property type="entry name" value="TDP2-like"/>
</dbReference>
<evidence type="ECO:0000313" key="11">
    <source>
        <dbReference type="EMBL" id="KAA2367240.1"/>
    </source>
</evidence>
<dbReference type="EMBL" id="VVXK01000020">
    <property type="protein sequence ID" value="KAA2367240.1"/>
    <property type="molecule type" value="Genomic_DNA"/>
</dbReference>
<reference evidence="13 14" key="1">
    <citation type="journal article" date="2019" name="Nat. Med.">
        <title>A library of human gut bacterial isolates paired with longitudinal multiomics data enables mechanistic microbiome research.</title>
        <authorList>
            <person name="Poyet M."/>
            <person name="Groussin M."/>
            <person name="Gibbons S.M."/>
            <person name="Avila-Pacheco J."/>
            <person name="Jiang X."/>
            <person name="Kearney S.M."/>
            <person name="Perrotta A.R."/>
            <person name="Berdy B."/>
            <person name="Zhao S."/>
            <person name="Lieberman T.D."/>
            <person name="Swanson P.K."/>
            <person name="Smith M."/>
            <person name="Roesemann S."/>
            <person name="Alexander J.E."/>
            <person name="Rich S.A."/>
            <person name="Livny J."/>
            <person name="Vlamakis H."/>
            <person name="Clish C."/>
            <person name="Bullock K."/>
            <person name="Deik A."/>
            <person name="Scott J."/>
            <person name="Pierce K.A."/>
            <person name="Xavier R.J."/>
            <person name="Alm E.J."/>
        </authorList>
    </citation>
    <scope>NUCLEOTIDE SEQUENCE [LARGE SCALE GENOMIC DNA]</scope>
    <source>
        <strain evidence="12 13">BIOML-A1</strain>
        <strain evidence="11 14">BIOML-A2</strain>
    </source>
</reference>
<keyword evidence="6" id="KW-0378">Hydrolase</keyword>
<gene>
    <name evidence="12" type="ORF">F2Y07_06290</name>
    <name evidence="11" type="ORF">F2Y13_12180</name>
</gene>
<organism evidence="12 13">
    <name type="scientific">Alistipes shahii</name>
    <dbReference type="NCBI Taxonomy" id="328814"/>
    <lineage>
        <taxon>Bacteria</taxon>
        <taxon>Pseudomonadati</taxon>
        <taxon>Bacteroidota</taxon>
        <taxon>Bacteroidia</taxon>
        <taxon>Bacteroidales</taxon>
        <taxon>Rikenellaceae</taxon>
        <taxon>Alistipes</taxon>
    </lineage>
</organism>
<dbReference type="GO" id="GO:0016787">
    <property type="term" value="F:hydrolase activity"/>
    <property type="evidence" value="ECO:0007669"/>
    <property type="project" value="UniProtKB-KW"/>
</dbReference>
<feature type="domain" description="Endonuclease/exonuclease/phosphatase" evidence="10">
    <location>
        <begin position="128"/>
        <end position="369"/>
    </location>
</feature>
<feature type="transmembrane region" description="Helical" evidence="9">
    <location>
        <begin position="56"/>
        <end position="78"/>
    </location>
</feature>
<dbReference type="GO" id="GO:0046872">
    <property type="term" value="F:metal ion binding"/>
    <property type="evidence" value="ECO:0007669"/>
    <property type="project" value="UniProtKB-KW"/>
</dbReference>
<dbReference type="GO" id="GO:0004519">
    <property type="term" value="F:endonuclease activity"/>
    <property type="evidence" value="ECO:0007669"/>
    <property type="project" value="UniProtKB-KW"/>
</dbReference>
<feature type="transmembrane region" description="Helical" evidence="9">
    <location>
        <begin position="25"/>
        <end position="50"/>
    </location>
</feature>
<dbReference type="SUPFAM" id="SSF56219">
    <property type="entry name" value="DNase I-like"/>
    <property type="match status" value="1"/>
</dbReference>
<keyword evidence="9" id="KW-1133">Transmembrane helix</keyword>
<evidence type="ECO:0000256" key="5">
    <source>
        <dbReference type="ARBA" id="ARBA00022763"/>
    </source>
</evidence>
<keyword evidence="3" id="KW-0540">Nuclease</keyword>
<dbReference type="Gene3D" id="3.60.10.10">
    <property type="entry name" value="Endonuclease/exonuclease/phosphatase"/>
    <property type="match status" value="1"/>
</dbReference>
<proteinExistence type="predicted"/>
<dbReference type="CDD" id="cd09084">
    <property type="entry name" value="EEP-2"/>
    <property type="match status" value="1"/>
</dbReference>
<keyword evidence="9" id="KW-0472">Membrane</keyword>
<dbReference type="Proteomes" id="UP000323567">
    <property type="component" value="Unassembled WGS sequence"/>
</dbReference>
<evidence type="ECO:0000256" key="1">
    <source>
        <dbReference type="ARBA" id="ARBA00001936"/>
    </source>
</evidence>
<keyword evidence="9" id="KW-0812">Transmembrane</keyword>
<feature type="transmembrane region" description="Helical" evidence="9">
    <location>
        <begin position="85"/>
        <end position="106"/>
    </location>
</feature>
<keyword evidence="5" id="KW-0227">DNA damage</keyword>
<keyword evidence="8" id="KW-0234">DNA repair</keyword>
<sequence>MAPDYYNGYGGGPSGKRRRSLVMRLVDLALTLVTLAVGATMVLTYFVPYVDPGSVWFFPVLGLAAPAVYVASVVLTLYWIIRWRWVCAGAMLVVVVAGLFKVSLFWRPEIRRSYATETAFDRAAVKVMSYNVRSFYGEDGRSSVDDILRLIEEQAPDLICLQEFNARLAEQSEEFSLLGEKYEIAHFGRTQAPDSVYGSTLTILSKYRILRSDTVLTPSSSVWADVIVGEDTVRVFNNHLRSTAINASDNQFITSHQFLSDTARETKIRSIVTRLRENSVLRAAQVDSIAQVVGATRTRRIVCGDFNDTPMSYVYRTMARGLRDAFRECGSGYSHTFRGFYNTLRIDYVLSGGFEPLSYEVLPVDYSDHHPVVVRLRKSS</sequence>
<dbReference type="InterPro" id="IPR005135">
    <property type="entry name" value="Endo/exonuclease/phosphatase"/>
</dbReference>
<evidence type="ECO:0000256" key="3">
    <source>
        <dbReference type="ARBA" id="ARBA00022722"/>
    </source>
</evidence>
<name>A0A5B3GRV4_9BACT</name>
<dbReference type="PANTHER" id="PTHR15822">
    <property type="entry name" value="TRAF AND TNF RECEPTOR-ASSOCIATED PROTEIN"/>
    <property type="match status" value="1"/>
</dbReference>
<evidence type="ECO:0000256" key="4">
    <source>
        <dbReference type="ARBA" id="ARBA00022723"/>
    </source>
</evidence>
<keyword evidence="12" id="KW-0255">Endonuclease</keyword>
<comment type="cofactor">
    <cofactor evidence="1">
        <name>Mn(2+)</name>
        <dbReference type="ChEBI" id="CHEBI:29035"/>
    </cofactor>
</comment>
<keyword evidence="4" id="KW-0479">Metal-binding</keyword>
<evidence type="ECO:0000256" key="7">
    <source>
        <dbReference type="ARBA" id="ARBA00022842"/>
    </source>
</evidence>
<dbReference type="Pfam" id="PF03372">
    <property type="entry name" value="Exo_endo_phos"/>
    <property type="match status" value="1"/>
</dbReference>
<dbReference type="Proteomes" id="UP000322658">
    <property type="component" value="Unassembled WGS sequence"/>
</dbReference>
<dbReference type="GO" id="GO:0006281">
    <property type="term" value="P:DNA repair"/>
    <property type="evidence" value="ECO:0007669"/>
    <property type="project" value="UniProtKB-KW"/>
</dbReference>
<evidence type="ECO:0000256" key="9">
    <source>
        <dbReference type="SAM" id="Phobius"/>
    </source>
</evidence>
<dbReference type="InterPro" id="IPR036691">
    <property type="entry name" value="Endo/exonu/phosph_ase_sf"/>
</dbReference>
<dbReference type="GeneID" id="92757802"/>
<comment type="cofactor">
    <cofactor evidence="2">
        <name>Mg(2+)</name>
        <dbReference type="ChEBI" id="CHEBI:18420"/>
    </cofactor>
</comment>
<comment type="caution">
    <text evidence="12">The sequence shown here is derived from an EMBL/GenBank/DDBJ whole genome shotgun (WGS) entry which is preliminary data.</text>
</comment>
<evidence type="ECO:0000313" key="12">
    <source>
        <dbReference type="EMBL" id="KAA2376042.1"/>
    </source>
</evidence>
<evidence type="ECO:0000256" key="6">
    <source>
        <dbReference type="ARBA" id="ARBA00022801"/>
    </source>
</evidence>
<keyword evidence="7" id="KW-0460">Magnesium</keyword>
<evidence type="ECO:0000256" key="8">
    <source>
        <dbReference type="ARBA" id="ARBA00023204"/>
    </source>
</evidence>
<dbReference type="EMBL" id="VVXJ01000011">
    <property type="protein sequence ID" value="KAA2376042.1"/>
    <property type="molecule type" value="Genomic_DNA"/>
</dbReference>
<evidence type="ECO:0000259" key="10">
    <source>
        <dbReference type="Pfam" id="PF03372"/>
    </source>
</evidence>
<dbReference type="PANTHER" id="PTHR15822:SF4">
    <property type="entry name" value="TYROSYL-DNA PHOSPHODIESTERASE 2"/>
    <property type="match status" value="1"/>
</dbReference>
<evidence type="ECO:0000313" key="14">
    <source>
        <dbReference type="Proteomes" id="UP000323567"/>
    </source>
</evidence>
<evidence type="ECO:0000313" key="13">
    <source>
        <dbReference type="Proteomes" id="UP000322658"/>
    </source>
</evidence>
<accession>A0A5B3GRV4</accession>
<protein>
    <submittedName>
        <fullName evidence="12">Endonuclease</fullName>
    </submittedName>
</protein>
<evidence type="ECO:0000256" key="2">
    <source>
        <dbReference type="ARBA" id="ARBA00001946"/>
    </source>
</evidence>
<dbReference type="AlphaFoldDB" id="A0A5B3GRV4"/>